<feature type="transmembrane region" description="Helical" evidence="1">
    <location>
        <begin position="139"/>
        <end position="162"/>
    </location>
</feature>
<dbReference type="OrthoDB" id="6717649at2"/>
<comment type="caution">
    <text evidence="2">The sequence shown here is derived from an EMBL/GenBank/DDBJ whole genome shotgun (WGS) entry which is preliminary data.</text>
</comment>
<dbReference type="EMBL" id="LUUI01000149">
    <property type="protein sequence ID" value="OAI10781.1"/>
    <property type="molecule type" value="Genomic_DNA"/>
</dbReference>
<keyword evidence="1" id="KW-0472">Membrane</keyword>
<feature type="transmembrane region" description="Helical" evidence="1">
    <location>
        <begin position="112"/>
        <end position="132"/>
    </location>
</feature>
<gene>
    <name evidence="2" type="ORF">A1359_01720</name>
</gene>
<accession>A0A177MYT8</accession>
<feature type="transmembrane region" description="Helical" evidence="1">
    <location>
        <begin position="84"/>
        <end position="106"/>
    </location>
</feature>
<name>A0A177MYT8_9GAMM</name>
<reference evidence="2 3" key="1">
    <citation type="submission" date="2016-03" db="EMBL/GenBank/DDBJ databases">
        <authorList>
            <person name="Ploux O."/>
        </authorList>
    </citation>
    <scope>NUCLEOTIDE SEQUENCE [LARGE SCALE GENOMIC DNA]</scope>
    <source>
        <strain evidence="2 3">R-45370</strain>
    </source>
</reference>
<protein>
    <submittedName>
        <fullName evidence="2">Uncharacterized protein</fullName>
    </submittedName>
</protein>
<keyword evidence="1" id="KW-0812">Transmembrane</keyword>
<feature type="transmembrane region" description="Helical" evidence="1">
    <location>
        <begin position="26"/>
        <end position="46"/>
    </location>
</feature>
<sequence>MYELILLFFQIAIFKKGPQDVPASPMVLRLLLPAYVAINFLILFINGALSTALLQILVDFALIVLFCWPLLYASGKRARFPQTLAAMVGTDIVISFCALPAIATLNSNANDLAYFSMLALVLWHWLVSGHIIKNALDRSLFFGLGLALLYIMLSSQVMAALFPEIVSNPQ</sequence>
<dbReference type="RefSeq" id="WP_066986524.1">
    <property type="nucleotide sequence ID" value="NZ_LUUI01000149.1"/>
</dbReference>
<dbReference type="STRING" id="980561.A1359_01720"/>
<feature type="transmembrane region" description="Helical" evidence="1">
    <location>
        <begin position="52"/>
        <end position="72"/>
    </location>
</feature>
<evidence type="ECO:0000313" key="3">
    <source>
        <dbReference type="Proteomes" id="UP000078476"/>
    </source>
</evidence>
<keyword evidence="3" id="KW-1185">Reference proteome</keyword>
<evidence type="ECO:0000256" key="1">
    <source>
        <dbReference type="SAM" id="Phobius"/>
    </source>
</evidence>
<evidence type="ECO:0000313" key="2">
    <source>
        <dbReference type="EMBL" id="OAI10781.1"/>
    </source>
</evidence>
<proteinExistence type="predicted"/>
<dbReference type="AlphaFoldDB" id="A0A177MYT8"/>
<organism evidence="2 3">
    <name type="scientific">Methylomonas lenta</name>
    <dbReference type="NCBI Taxonomy" id="980561"/>
    <lineage>
        <taxon>Bacteria</taxon>
        <taxon>Pseudomonadati</taxon>
        <taxon>Pseudomonadota</taxon>
        <taxon>Gammaproteobacteria</taxon>
        <taxon>Methylococcales</taxon>
        <taxon>Methylococcaceae</taxon>
        <taxon>Methylomonas</taxon>
    </lineage>
</organism>
<dbReference type="Proteomes" id="UP000078476">
    <property type="component" value="Unassembled WGS sequence"/>
</dbReference>
<keyword evidence="1" id="KW-1133">Transmembrane helix</keyword>